<proteinExistence type="predicted"/>
<accession>A0A0C9MQZ3</accession>
<sequence length="236" mass="27085">MVVNKQNQSAHVQIPLLFPLTRTNQLTKQRTNTLTMIYKSVDRLKRINEPVYLNVTTTLVLPVKAILQPSVTVSKMSIKTTQLKVKDLYQPNPGQPLQLEARKALAIPVDIRLAYKKIVKEINENKVRIQPFFHLLLQPPQDDTNPTTNINFQPFIDSLYDFNKNIPNSMHRDLHLKHRQAQLEFLLVSIPEPCTLQCHLLLHHPHHPNQKTPAALLWNSSISFKSGLLLAGHLFI</sequence>
<evidence type="ECO:0000313" key="1">
    <source>
        <dbReference type="EMBL" id="GAN09874.1"/>
    </source>
</evidence>
<dbReference type="STRING" id="91626.A0A0C9MQZ3"/>
<reference evidence="1" key="1">
    <citation type="submission" date="2014-09" db="EMBL/GenBank/DDBJ databases">
        <title>Draft genome sequence of an oleaginous Mucoromycotina fungus Mucor ambiguus NBRC6742.</title>
        <authorList>
            <person name="Takeda I."/>
            <person name="Yamane N."/>
            <person name="Morita T."/>
            <person name="Tamano K."/>
            <person name="Machida M."/>
            <person name="Baker S."/>
            <person name="Koike H."/>
        </authorList>
    </citation>
    <scope>NUCLEOTIDE SEQUENCE</scope>
    <source>
        <strain evidence="1">NBRC 6742</strain>
    </source>
</reference>
<dbReference type="Proteomes" id="UP000053815">
    <property type="component" value="Unassembled WGS sequence"/>
</dbReference>
<dbReference type="AlphaFoldDB" id="A0A0C9MQZ3"/>
<protein>
    <submittedName>
        <fullName evidence="1">Uncharacterized protein</fullName>
    </submittedName>
</protein>
<organism evidence="1">
    <name type="scientific">Mucor ambiguus</name>
    <dbReference type="NCBI Taxonomy" id="91626"/>
    <lineage>
        <taxon>Eukaryota</taxon>
        <taxon>Fungi</taxon>
        <taxon>Fungi incertae sedis</taxon>
        <taxon>Mucoromycota</taxon>
        <taxon>Mucoromycotina</taxon>
        <taxon>Mucoromycetes</taxon>
        <taxon>Mucorales</taxon>
        <taxon>Mucorineae</taxon>
        <taxon>Mucoraceae</taxon>
        <taxon>Mucor</taxon>
    </lineage>
</organism>
<dbReference type="EMBL" id="DF836588">
    <property type="protein sequence ID" value="GAN09874.1"/>
    <property type="molecule type" value="Genomic_DNA"/>
</dbReference>
<name>A0A0C9MQZ3_9FUNG</name>
<evidence type="ECO:0000313" key="2">
    <source>
        <dbReference type="Proteomes" id="UP000053815"/>
    </source>
</evidence>
<gene>
    <name evidence="1" type="ORF">MAM1_0299c09407</name>
</gene>
<keyword evidence="2" id="KW-1185">Reference proteome</keyword>